<reference evidence="2 3" key="1">
    <citation type="submission" date="2019-11" db="EMBL/GenBank/DDBJ databases">
        <authorList>
            <person name="Zheng R.K."/>
            <person name="Sun C.M."/>
        </authorList>
    </citation>
    <scope>NUCLEOTIDE SEQUENCE [LARGE SCALE GENOMIC DNA]</scope>
    <source>
        <strain evidence="2 3">WC007</strain>
    </source>
</reference>
<protein>
    <submittedName>
        <fullName evidence="2">T9SS type A sorting domain-containing protein</fullName>
    </submittedName>
</protein>
<sequence length="2121" mass="232148">MKKFTGIFLLVEHAFKGVLRKIGLSMVAILMAVTVFGQTPNGDAQDTYHVFAEKVSDCYRADNDYAVEISMRDFVEIDSFRLVLTFDDALFSYKNVTGEHSQIDGVGTGLSVSVVSQSGDDKLVMVWDSGDDPQTIEPNNDTTTVFVLHFGLKGFQHVDGSLAHYQTDLTWLDESSVWNYEGQTSEILTWYVDAGEIDVTQSWPNLEVKVENADCDGGEAIATVTSPVYQTGMLYSFNGNTFTSDSTASLVAPSGPHTVEVMLDECISFVETFSVGAADPIGYYTDEVVFVDCPGGYGDIEIDSMTGTGPYTYFIVPLEDWGAVANGLQFPTMNKEQANEFVSDYEVGNRINELPVGTYFVAVQDANLCADLRDLDWWTPVTIVDEREPWMAVETEHADETCATFGNGKSTLYVSGATPFVDGYNVLVDGVLETNHTDSLILTALEPGAYDITFIDSLQCQWDTTIVIAPAEPISFDVGQTDASCEIDNGEIWIDLATITGGSGSDWADWDWSYATQPDFSDAVAAGTVEDTATGLAPNVYYVRVYDSIGCFDDYVNINNDNAVKILSVEFDLVYDSIACNGGTTDVTVTVANPANHVFGYSMDGTTYTSDNVFEALGANTYTFYVHDSTIDCTNSWTTTIGEPDELVVSVIDLLTSEPSCHDANDGHIQVRAAGGTSFESMGETYFYKYKFDERPWENGGVDNTFAADTGMHTIVVEDYYGCRDTIYHTFSLTPNTIAVVDEYVECFGDLTDLPNNDSTSIVVSWISEPAGQNQGDREPQIYFSDVYMTAAEITSMGTRYTDTTMFGAGDYYFAAIDEWGCMSNVDTLTVTEPVEIMANAEAVKVAGCDGINDGQIKIEAWLGLERKESEGRYQYSFTQSAAIMQQSDWYDQVDWHDFTNDDPDNDSIVYVDVQKGTYYIAVRDYCGAENPELIQGPWEVFVDGADALEIDWDLVTVDSVTCNVYGKTPGSDGAITGLLDATEGGWGDYVYTLDKMAPTAVTKSASADDDRFPETNMTGEFIDLPAGYYILTVEDDSLGCIASYEVEIGIPEPLMLVTDSAYVSCNGAHDGIIRYMISGGTAPYMETTNNVGLYENASSIPADRWYATDSTVFDRRVRAGIYQIYVKDAHGCIYGPVIDTIKQPDALMLEVAKEIMPSCADDGVSGTTDDGEIWVIPSGGWDVAGYEYEVSIDDPGAVMSTSDDTIIFTGLTADTYVIEVLQHNGALASNPLNTYSDYFEKWGNGDYDSQLPWQNSSEECTYEISVDLQGPDPIVYDTVAFYDEQCYNTPTGQIHLENISGGTKPYTVWVEGPVAYSPSTGGIGADTTLPDTVTSYIWDDLVRGHYTVYIKDAAGCQLVKESGEVERPDSLMITSTKLIDDAMCNGGNGTIAIVATGGTGAYEYAVDSALVPDDGTHPFPPEDLVWQLSDTFYVPAATWVSWVRDEAGCVAGYATDAEGDPIMQHRVTVREPDSIKTDVLTQAPADCYGYPTGSITLDTVYGGNGATWTIQVSGTDYDGNAVLEEYTSTDSADIVLDGLLASTNEDDTDDMTDEDYYTVVIYDSEGCMSMEYKQFVLQPEPFIVTLEDKNNAFVCPNDKAGLFEIKVVSGGTPWPVSNNYEYMWEAYKDADMTDEVDSLRGEWGFTSTYLGYGDLYYRVSARDYNGCVTSKDTFVDAPDPITFDLYEASCYGDTLASVRVYVDSPEGRKVRLLYKEILGDTPSADTFTVHNVWFDDMLDVEQLFNFDNENLQDRHYAFMLEDTLGCTTEIDTMTFDEVQHPLVIDEVVVGESVGCETTIEVTAAGGIPPYVLLVNNEPQADMTATLATGSYEISVIDAHMRCVSTVTDSIVVSCELTIAEVQSMADSSDYVGDIVEITGTVSAVGDGVFYVQDDNAAWSGIKVVSDEVVALGDGVVVVGTVDEVDGVTVITDATVTVETATLTVEAIEVLPEDVADEMYESVLVYVHGVRANAADSTGKWTAYTEDTISVTVDTTMYTSVPVEGNFYDVTGIVNGMDSMYYVEPRMEEDVVDLTATGIEDPITGGTIEFKVYPNPFDDRIIIDNNDKLTRVIISNIAGQRVMDIEYPSHEIRTAKLVSGVYLIRMFTEEGNAKTETMIKR</sequence>
<feature type="domain" description="Secretion system C-terminal sorting" evidence="1">
    <location>
        <begin position="2052"/>
        <end position="2114"/>
    </location>
</feature>
<name>A0A6I6JQ30_9BACT</name>
<dbReference type="KEGG" id="mcos:GM418_05380"/>
<dbReference type="InterPro" id="IPR026444">
    <property type="entry name" value="Secre_tail"/>
</dbReference>
<dbReference type="RefSeq" id="WP_158863914.1">
    <property type="nucleotide sequence ID" value="NZ_CP046401.1"/>
</dbReference>
<keyword evidence="3" id="KW-1185">Reference proteome</keyword>
<proteinExistence type="predicted"/>
<accession>A0A6I6JQ30</accession>
<evidence type="ECO:0000259" key="1">
    <source>
        <dbReference type="Pfam" id="PF18962"/>
    </source>
</evidence>
<dbReference type="EMBL" id="CP046401">
    <property type="protein sequence ID" value="QGY43110.1"/>
    <property type="molecule type" value="Genomic_DNA"/>
</dbReference>
<dbReference type="NCBIfam" id="TIGR04183">
    <property type="entry name" value="Por_Secre_tail"/>
    <property type="match status" value="1"/>
</dbReference>
<gene>
    <name evidence="2" type="ORF">GM418_05380</name>
</gene>
<dbReference type="Proteomes" id="UP000428260">
    <property type="component" value="Chromosome"/>
</dbReference>
<dbReference type="InterPro" id="IPR025667">
    <property type="entry name" value="SprB_repeat"/>
</dbReference>
<evidence type="ECO:0000313" key="3">
    <source>
        <dbReference type="Proteomes" id="UP000428260"/>
    </source>
</evidence>
<evidence type="ECO:0000313" key="2">
    <source>
        <dbReference type="EMBL" id="QGY43110.1"/>
    </source>
</evidence>
<dbReference type="Pfam" id="PF13573">
    <property type="entry name" value="SprB"/>
    <property type="match status" value="1"/>
</dbReference>
<organism evidence="2 3">
    <name type="scientific">Maribellus comscasis</name>
    <dbReference type="NCBI Taxonomy" id="2681766"/>
    <lineage>
        <taxon>Bacteria</taxon>
        <taxon>Pseudomonadati</taxon>
        <taxon>Bacteroidota</taxon>
        <taxon>Bacteroidia</taxon>
        <taxon>Marinilabiliales</taxon>
        <taxon>Prolixibacteraceae</taxon>
        <taxon>Maribellus</taxon>
    </lineage>
</organism>
<dbReference type="Pfam" id="PF18962">
    <property type="entry name" value="Por_Secre_tail"/>
    <property type="match status" value="1"/>
</dbReference>